<dbReference type="PANTHER" id="PTHR43673:SF10">
    <property type="entry name" value="NADH DEHYDROGENASE_NAD(P)H NITROREDUCTASE XCC3605-RELATED"/>
    <property type="match status" value="1"/>
</dbReference>
<comment type="similarity">
    <text evidence="1">Belongs to the nitroreductase family.</text>
</comment>
<dbReference type="PANTHER" id="PTHR43673">
    <property type="entry name" value="NAD(P)H NITROREDUCTASE YDGI-RELATED"/>
    <property type="match status" value="1"/>
</dbReference>
<dbReference type="InterPro" id="IPR000415">
    <property type="entry name" value="Nitroreductase-like"/>
</dbReference>
<protein>
    <submittedName>
        <fullName evidence="4 5">Nitroreductase</fullName>
    </submittedName>
</protein>
<evidence type="ECO:0000313" key="4">
    <source>
        <dbReference type="EMBL" id="KAA2564344.1"/>
    </source>
</evidence>
<dbReference type="CDD" id="cd02062">
    <property type="entry name" value="Nitro_FMN_reductase"/>
    <property type="match status" value="1"/>
</dbReference>
<dbReference type="InterPro" id="IPR023312">
    <property type="entry name" value="Put_nitroreductase_C_bac"/>
</dbReference>
<reference evidence="5" key="2">
    <citation type="submission" date="2022-06" db="EMBL/GenBank/DDBJ databases">
        <title>Isolation of gut microbiota from human fecal samples.</title>
        <authorList>
            <person name="Pamer E.G."/>
            <person name="Barat B."/>
            <person name="Waligurski E."/>
            <person name="Medina S."/>
            <person name="Paddock L."/>
            <person name="Mostad J."/>
        </authorList>
    </citation>
    <scope>NUCLEOTIDE SEQUENCE</scope>
    <source>
        <strain evidence="5">DFI.6.22</strain>
    </source>
</reference>
<evidence type="ECO:0000256" key="2">
    <source>
        <dbReference type="ARBA" id="ARBA00023002"/>
    </source>
</evidence>
<dbReference type="GeneID" id="59808924"/>
<evidence type="ECO:0000256" key="1">
    <source>
        <dbReference type="ARBA" id="ARBA00007118"/>
    </source>
</evidence>
<dbReference type="InterPro" id="IPR029479">
    <property type="entry name" value="Nitroreductase"/>
</dbReference>
<feature type="domain" description="Nitroreductase" evidence="3">
    <location>
        <begin position="38"/>
        <end position="175"/>
    </location>
</feature>
<dbReference type="GO" id="GO:0016491">
    <property type="term" value="F:oxidoreductase activity"/>
    <property type="evidence" value="ECO:0007669"/>
    <property type="project" value="UniProtKB-KW"/>
</dbReference>
<evidence type="ECO:0000313" key="5">
    <source>
        <dbReference type="EMBL" id="MCQ5082831.1"/>
    </source>
</evidence>
<organism evidence="4 6">
    <name type="scientific">Alistipes onderdonkii</name>
    <dbReference type="NCBI Taxonomy" id="328813"/>
    <lineage>
        <taxon>Bacteria</taxon>
        <taxon>Pseudomonadati</taxon>
        <taxon>Bacteroidota</taxon>
        <taxon>Bacteroidia</taxon>
        <taxon>Bacteroidales</taxon>
        <taxon>Rikenellaceae</taxon>
        <taxon>Alistipes</taxon>
    </lineage>
</organism>
<sequence length="214" mass="24207">MADDYLGRKMEEYMARKASGQSNRRPLATLGRLLLKNRSHRGYDTGFVVREDQLRRMIEVNTRIPSARNQQVLRFRPVLADEAHKVLPHIRLGGALPALRLPFPGTEPNAFIIICSTVEENRYVDMDLGISAQSMLLQAAEIGLNGICIGAFDKERIKQEFHLAYEPLLILAVGKGIEKIELVPIGPSDSHTYYRENGTHYVPKLRAEELTIKE</sequence>
<dbReference type="Proteomes" id="UP001205035">
    <property type="component" value="Unassembled WGS sequence"/>
</dbReference>
<evidence type="ECO:0000259" key="3">
    <source>
        <dbReference type="Pfam" id="PF00881"/>
    </source>
</evidence>
<accession>A0A9P3ZLM9</accession>
<dbReference type="Pfam" id="PF00881">
    <property type="entry name" value="Nitroreductase"/>
    <property type="match status" value="1"/>
</dbReference>
<keyword evidence="2" id="KW-0560">Oxidoreductase</keyword>
<dbReference type="RefSeq" id="WP_055202876.1">
    <property type="nucleotide sequence ID" value="NZ_DAWDUM010000010.1"/>
</dbReference>
<dbReference type="SUPFAM" id="SSF55469">
    <property type="entry name" value="FMN-dependent nitroreductase-like"/>
    <property type="match status" value="1"/>
</dbReference>
<comment type="caution">
    <text evidence="4">The sequence shown here is derived from an EMBL/GenBank/DDBJ whole genome shotgun (WGS) entry which is preliminary data.</text>
</comment>
<gene>
    <name evidence="4" type="ORF">F2S36_01010</name>
    <name evidence="5" type="ORF">NE651_08000</name>
</gene>
<dbReference type="Proteomes" id="UP000323119">
    <property type="component" value="Unassembled WGS sequence"/>
</dbReference>
<dbReference type="Gene3D" id="2.20.180.10">
    <property type="entry name" value="putative fmn-dependent nitroreductase like domains"/>
    <property type="match status" value="1"/>
</dbReference>
<dbReference type="EMBL" id="VVUY01000001">
    <property type="protein sequence ID" value="KAA2564344.1"/>
    <property type="molecule type" value="Genomic_DNA"/>
</dbReference>
<dbReference type="EMBL" id="JANGBQ010000009">
    <property type="protein sequence ID" value="MCQ5082831.1"/>
    <property type="molecule type" value="Genomic_DNA"/>
</dbReference>
<evidence type="ECO:0000313" key="6">
    <source>
        <dbReference type="Proteomes" id="UP000323119"/>
    </source>
</evidence>
<name>A0A9P3ZLM9_9BACT</name>
<proteinExistence type="inferred from homology"/>
<dbReference type="Gene3D" id="3.40.109.10">
    <property type="entry name" value="NADH Oxidase"/>
    <property type="match status" value="1"/>
</dbReference>
<reference evidence="4 6" key="1">
    <citation type="journal article" date="2019" name="Nat. Med.">
        <title>A library of human gut bacterial isolates paired with longitudinal multiomics data enables mechanistic microbiome research.</title>
        <authorList>
            <person name="Poyet M."/>
            <person name="Groussin M."/>
            <person name="Gibbons S.M."/>
            <person name="Avila-Pacheco J."/>
            <person name="Jiang X."/>
            <person name="Kearney S.M."/>
            <person name="Perrotta A.R."/>
            <person name="Berdy B."/>
            <person name="Zhao S."/>
            <person name="Lieberman T.D."/>
            <person name="Swanson P.K."/>
            <person name="Smith M."/>
            <person name="Roesemann S."/>
            <person name="Alexander J.E."/>
            <person name="Rich S.A."/>
            <person name="Livny J."/>
            <person name="Vlamakis H."/>
            <person name="Clish C."/>
            <person name="Bullock K."/>
            <person name="Deik A."/>
            <person name="Scott J."/>
            <person name="Pierce K.A."/>
            <person name="Xavier R.J."/>
            <person name="Alm E.J."/>
        </authorList>
    </citation>
    <scope>NUCLEOTIDE SEQUENCE [LARGE SCALE GENOMIC DNA]</scope>
    <source>
        <strain evidence="4 6">BIOML-A204</strain>
    </source>
</reference>
<dbReference type="AlphaFoldDB" id="A0A9P3ZLM9"/>